<organism evidence="1 2">
    <name type="scientific">Thelephora ganbajun</name>
    <name type="common">Ganba fungus</name>
    <dbReference type="NCBI Taxonomy" id="370292"/>
    <lineage>
        <taxon>Eukaryota</taxon>
        <taxon>Fungi</taxon>
        <taxon>Dikarya</taxon>
        <taxon>Basidiomycota</taxon>
        <taxon>Agaricomycotina</taxon>
        <taxon>Agaricomycetes</taxon>
        <taxon>Thelephorales</taxon>
        <taxon>Thelephoraceae</taxon>
        <taxon>Thelephora</taxon>
    </lineage>
</organism>
<dbReference type="EMBL" id="MU117961">
    <property type="protein sequence ID" value="KAF9654129.1"/>
    <property type="molecule type" value="Genomic_DNA"/>
</dbReference>
<keyword evidence="2" id="KW-1185">Reference proteome</keyword>
<proteinExistence type="predicted"/>
<reference evidence="1" key="1">
    <citation type="submission" date="2019-10" db="EMBL/GenBank/DDBJ databases">
        <authorList>
            <consortium name="DOE Joint Genome Institute"/>
            <person name="Kuo A."/>
            <person name="Miyauchi S."/>
            <person name="Kiss E."/>
            <person name="Drula E."/>
            <person name="Kohler A."/>
            <person name="Sanchez-Garcia M."/>
            <person name="Andreopoulos B."/>
            <person name="Barry K.W."/>
            <person name="Bonito G."/>
            <person name="Buee M."/>
            <person name="Carver A."/>
            <person name="Chen C."/>
            <person name="Cichocki N."/>
            <person name="Clum A."/>
            <person name="Culley D."/>
            <person name="Crous P.W."/>
            <person name="Fauchery L."/>
            <person name="Girlanda M."/>
            <person name="Hayes R."/>
            <person name="Keri Z."/>
            <person name="Labutti K."/>
            <person name="Lipzen A."/>
            <person name="Lombard V."/>
            <person name="Magnuson J."/>
            <person name="Maillard F."/>
            <person name="Morin E."/>
            <person name="Murat C."/>
            <person name="Nolan M."/>
            <person name="Ohm R."/>
            <person name="Pangilinan J."/>
            <person name="Pereira M."/>
            <person name="Perotto S."/>
            <person name="Peter M."/>
            <person name="Riley R."/>
            <person name="Sitrit Y."/>
            <person name="Stielow B."/>
            <person name="Szollosi G."/>
            <person name="Zifcakova L."/>
            <person name="Stursova M."/>
            <person name="Spatafora J.W."/>
            <person name="Tedersoo L."/>
            <person name="Vaario L.-M."/>
            <person name="Yamada A."/>
            <person name="Yan M."/>
            <person name="Wang P."/>
            <person name="Xu J."/>
            <person name="Bruns T."/>
            <person name="Baldrian P."/>
            <person name="Vilgalys R."/>
            <person name="Henrissat B."/>
            <person name="Grigoriev I.V."/>
            <person name="Hibbett D."/>
            <person name="Nagy L.G."/>
            <person name="Martin F.M."/>
        </authorList>
    </citation>
    <scope>NUCLEOTIDE SEQUENCE</scope>
    <source>
        <strain evidence="1">P2</strain>
    </source>
</reference>
<comment type="caution">
    <text evidence="1">The sequence shown here is derived from an EMBL/GenBank/DDBJ whole genome shotgun (WGS) entry which is preliminary data.</text>
</comment>
<protein>
    <submittedName>
        <fullName evidence="1">ARM repeat-containing protein</fullName>
    </submittedName>
</protein>
<evidence type="ECO:0000313" key="2">
    <source>
        <dbReference type="Proteomes" id="UP000886501"/>
    </source>
</evidence>
<sequence>MGKSQKKKAMRRHNPMRVPDNHLPPGLSAAAETSKKKDQIPPILQKMESTDPAERKWACVAVSNIIQNDPSTRRLLQGKNVVGILITRLSDSEEEVVVDAAGALRNLCIDGGYELCGEMYNKNVLAPLKTLVPKIAQALSQYLENPKSAPESAQKIVYEMADSVITMFWCLSETSNKALNTINQANLVPFLICFLVYREKLPLSAVASAAQCLYVLTDDNPPATEELRTNGSYTSVLWSIAQGQPAADDVRGLTLKVLATGTLRNISPLPPLTVASAVDIEDEIVLPLLQPLLASISLPEVSQQIQTLVEKQASVPQIESLSLKHTPKSDNKSPTELELECFENRLRTIQLGLEILTSVCATLPDSEIPPEDDGGEEEHEDGDEMDGEEDVDAQMATDETPTTSRSNLSRFAFLVPSLLSLIEPTHLSFPPPGSPSIHPPTTSALGAIHLCALECLNNLFLTLVTSRQSLTDAEKSRGATIWGSLWTSLEKVGDPRVAKSTKEQKLFWEAAVGVLWGVSIVFKGVIVPEEDQVQLLMSLSDAYTENDQMKVKLVGTLECLAQHLQSISANRTIASYLVSLLPAGTPDQASVESTLQAASALIDIYSDETAPYDINFREDGILGGLVDAVEPIRKLVRGINKKRPGGIELKRRGEEIRDNLVDFIKYRRSLRL</sequence>
<accession>A0ACB6ZXG7</accession>
<name>A0ACB6ZXG7_THEGA</name>
<evidence type="ECO:0000313" key="1">
    <source>
        <dbReference type="EMBL" id="KAF9654129.1"/>
    </source>
</evidence>
<reference evidence="1" key="2">
    <citation type="journal article" date="2020" name="Nat. Commun.">
        <title>Large-scale genome sequencing of mycorrhizal fungi provides insights into the early evolution of symbiotic traits.</title>
        <authorList>
            <person name="Miyauchi S."/>
            <person name="Kiss E."/>
            <person name="Kuo A."/>
            <person name="Drula E."/>
            <person name="Kohler A."/>
            <person name="Sanchez-Garcia M."/>
            <person name="Morin E."/>
            <person name="Andreopoulos B."/>
            <person name="Barry K.W."/>
            <person name="Bonito G."/>
            <person name="Buee M."/>
            <person name="Carver A."/>
            <person name="Chen C."/>
            <person name="Cichocki N."/>
            <person name="Clum A."/>
            <person name="Culley D."/>
            <person name="Crous P.W."/>
            <person name="Fauchery L."/>
            <person name="Girlanda M."/>
            <person name="Hayes R.D."/>
            <person name="Keri Z."/>
            <person name="LaButti K."/>
            <person name="Lipzen A."/>
            <person name="Lombard V."/>
            <person name="Magnuson J."/>
            <person name="Maillard F."/>
            <person name="Murat C."/>
            <person name="Nolan M."/>
            <person name="Ohm R.A."/>
            <person name="Pangilinan J."/>
            <person name="Pereira M.F."/>
            <person name="Perotto S."/>
            <person name="Peter M."/>
            <person name="Pfister S."/>
            <person name="Riley R."/>
            <person name="Sitrit Y."/>
            <person name="Stielow J.B."/>
            <person name="Szollosi G."/>
            <person name="Zifcakova L."/>
            <person name="Stursova M."/>
            <person name="Spatafora J.W."/>
            <person name="Tedersoo L."/>
            <person name="Vaario L.M."/>
            <person name="Yamada A."/>
            <person name="Yan M."/>
            <person name="Wang P."/>
            <person name="Xu J."/>
            <person name="Bruns T."/>
            <person name="Baldrian P."/>
            <person name="Vilgalys R."/>
            <person name="Dunand C."/>
            <person name="Henrissat B."/>
            <person name="Grigoriev I.V."/>
            <person name="Hibbett D."/>
            <person name="Nagy L.G."/>
            <person name="Martin F.M."/>
        </authorList>
    </citation>
    <scope>NUCLEOTIDE SEQUENCE</scope>
    <source>
        <strain evidence="1">P2</strain>
    </source>
</reference>
<dbReference type="Proteomes" id="UP000886501">
    <property type="component" value="Unassembled WGS sequence"/>
</dbReference>
<gene>
    <name evidence="1" type="ORF">BDM02DRAFT_3177061</name>
</gene>